<dbReference type="Gene3D" id="3.30.2290.10">
    <property type="entry name" value="PmbA/TldD superfamily"/>
    <property type="match status" value="1"/>
</dbReference>
<feature type="domain" description="Metalloprotease TldD/E N-terminal" evidence="5">
    <location>
        <begin position="31"/>
        <end position="85"/>
    </location>
</feature>
<protein>
    <submittedName>
        <fullName evidence="8">Peptidase U62 modulator of DNA gyrase</fullName>
    </submittedName>
</protein>
<sequence length="470" mass="51067">MSFNLSVDHVICGNTVMSAVSDALSVYDNGELFYEDYTSEVLVFEDSSLRDYNKSRREGVSIRGFSRGKVSFVHSPIVSQESMVDLSKKVRNHTLIQPSIQNNKPVNNRELVNDLYSRVGEDDKLINKIQVLHEIDKLIRDKNSLVKQVKITLQVSSQSVAILPKSMKYLSDRRPLVSLSVIVVIEKEGVSAQGSKIIGGRKSIDLLLESKIEVAQSALDQAIVNLDAKSCPGGMMPVILSNGFCGILLHEAVGHGLEGDFIRKGLSTFHNLYGKKIAQDGITVLDSGIIKERRGSLNFDDEGTVTQETVLIKDGVLVGHMQDNINAALMGVESTGNCRRENYSYQPMPRMTNTYMSPGNASKEEIISSVDRAIYAVAFGGGQVNITNGKFVFSTVEAYLVENGKIQHPVRGITIIGDGATVLKNISMIGNDLELDSGSGMCGKDGQSIPVGVGQPTVKIDEILVGGTQV</sequence>
<evidence type="ECO:0000259" key="7">
    <source>
        <dbReference type="Pfam" id="PF19290"/>
    </source>
</evidence>
<evidence type="ECO:0000256" key="2">
    <source>
        <dbReference type="ARBA" id="ARBA00022670"/>
    </source>
</evidence>
<evidence type="ECO:0000259" key="5">
    <source>
        <dbReference type="Pfam" id="PF01523"/>
    </source>
</evidence>
<evidence type="ECO:0000256" key="1">
    <source>
        <dbReference type="ARBA" id="ARBA00005836"/>
    </source>
</evidence>
<dbReference type="PATRIC" id="fig|1401685.3.peg.574"/>
<dbReference type="InterPro" id="IPR045569">
    <property type="entry name" value="Metalloprtase-TldD/E_C"/>
</dbReference>
<proteinExistence type="inferred from homology"/>
<keyword evidence="4" id="KW-0482">Metalloprotease</keyword>
<evidence type="ECO:0000256" key="4">
    <source>
        <dbReference type="ARBA" id="ARBA00023049"/>
    </source>
</evidence>
<dbReference type="EMBL" id="AXCJ01000005">
    <property type="protein sequence ID" value="ETO91375.1"/>
    <property type="molecule type" value="Genomic_DNA"/>
</dbReference>
<evidence type="ECO:0000256" key="3">
    <source>
        <dbReference type="ARBA" id="ARBA00022801"/>
    </source>
</evidence>
<feature type="domain" description="Metalloprotease TldD/E central" evidence="7">
    <location>
        <begin position="127"/>
        <end position="226"/>
    </location>
</feature>
<evidence type="ECO:0000313" key="9">
    <source>
        <dbReference type="Proteomes" id="UP000018951"/>
    </source>
</evidence>
<comment type="caution">
    <text evidence="8">The sequence shown here is derived from an EMBL/GenBank/DDBJ whole genome shotgun (WGS) entry which is preliminary data.</text>
</comment>
<dbReference type="InterPro" id="IPR036059">
    <property type="entry name" value="TldD/PmbA_sf"/>
</dbReference>
<dbReference type="GO" id="GO:0006508">
    <property type="term" value="P:proteolysis"/>
    <property type="evidence" value="ECO:0007669"/>
    <property type="project" value="UniProtKB-KW"/>
</dbReference>
<keyword evidence="3" id="KW-0378">Hydrolase</keyword>
<dbReference type="InterPro" id="IPR051463">
    <property type="entry name" value="Peptidase_U62_metallo"/>
</dbReference>
<dbReference type="PIRSF" id="PIRSF004919">
    <property type="entry name" value="TldD"/>
    <property type="match status" value="1"/>
</dbReference>
<dbReference type="Pfam" id="PF19290">
    <property type="entry name" value="PmbA_TldD_2nd"/>
    <property type="match status" value="1"/>
</dbReference>
<keyword evidence="9" id="KW-1185">Reference proteome</keyword>
<dbReference type="InterPro" id="IPR025502">
    <property type="entry name" value="TldD"/>
</dbReference>
<reference evidence="8 9" key="1">
    <citation type="journal article" date="2013" name="PLoS ONE">
        <title>Bacterial endosymbiosis in a chordate host: long-term co-evolution and conservation of secondary metabolism.</title>
        <authorList>
            <person name="Kwan J.C."/>
            <person name="Schmidt E.W."/>
        </authorList>
    </citation>
    <scope>NUCLEOTIDE SEQUENCE [LARGE SCALE GENOMIC DNA]</scope>
    <source>
        <strain evidence="9">L6</strain>
    </source>
</reference>
<dbReference type="SUPFAM" id="SSF111283">
    <property type="entry name" value="Putative modulator of DNA gyrase, PmbA/TldD"/>
    <property type="match status" value="1"/>
</dbReference>
<dbReference type="AlphaFoldDB" id="W2UZU0"/>
<dbReference type="InterPro" id="IPR045570">
    <property type="entry name" value="Metalloprtase-TldD/E_cen_dom"/>
</dbReference>
<keyword evidence="2" id="KW-0645">Protease</keyword>
<feature type="domain" description="Metalloprotease TldD/E C-terminal" evidence="6">
    <location>
        <begin position="234"/>
        <end position="467"/>
    </location>
</feature>
<evidence type="ECO:0000313" key="8">
    <source>
        <dbReference type="EMBL" id="ETO91375.1"/>
    </source>
</evidence>
<comment type="similarity">
    <text evidence="1">Belongs to the peptidase U62 family.</text>
</comment>
<name>W2UZU0_9RICK</name>
<dbReference type="GO" id="GO:0008237">
    <property type="term" value="F:metallopeptidase activity"/>
    <property type="evidence" value="ECO:0007669"/>
    <property type="project" value="UniProtKB-KW"/>
</dbReference>
<dbReference type="GO" id="GO:0005829">
    <property type="term" value="C:cytosol"/>
    <property type="evidence" value="ECO:0007669"/>
    <property type="project" value="TreeGrafter"/>
</dbReference>
<dbReference type="PANTHER" id="PTHR30624">
    <property type="entry name" value="UNCHARACTERIZED PROTEIN TLDD AND PMBA"/>
    <property type="match status" value="1"/>
</dbReference>
<gene>
    <name evidence="8" type="primary">tldD</name>
    <name evidence="8" type="ORF">P857_288</name>
</gene>
<dbReference type="PANTHER" id="PTHR30624:SF4">
    <property type="entry name" value="METALLOPROTEASE TLDD"/>
    <property type="match status" value="1"/>
</dbReference>
<accession>W2UZU0</accession>
<dbReference type="Proteomes" id="UP000018951">
    <property type="component" value="Unassembled WGS sequence"/>
</dbReference>
<dbReference type="Pfam" id="PF19289">
    <property type="entry name" value="PmbA_TldD_3rd"/>
    <property type="match status" value="1"/>
</dbReference>
<dbReference type="InterPro" id="IPR002510">
    <property type="entry name" value="Metalloprtase-TldD/E_N"/>
</dbReference>
<evidence type="ECO:0000259" key="6">
    <source>
        <dbReference type="Pfam" id="PF19289"/>
    </source>
</evidence>
<organism evidence="8 9">
    <name type="scientific">Candidatus Xenolissoclinum pacificiensis L6</name>
    <dbReference type="NCBI Taxonomy" id="1401685"/>
    <lineage>
        <taxon>Bacteria</taxon>
        <taxon>Pseudomonadati</taxon>
        <taxon>Pseudomonadota</taxon>
        <taxon>Alphaproteobacteria</taxon>
        <taxon>Rickettsiales</taxon>
        <taxon>Anaplasmataceae</taxon>
        <taxon>Candidatus Xenolissoclinum</taxon>
    </lineage>
</organism>
<dbReference type="STRING" id="1401685.P857_288"/>
<dbReference type="Pfam" id="PF01523">
    <property type="entry name" value="PmbA_TldD_1st"/>
    <property type="match status" value="1"/>
</dbReference>
<dbReference type="InterPro" id="IPR035068">
    <property type="entry name" value="TldD/PmbA_N"/>
</dbReference>